<keyword evidence="3" id="KW-1185">Reference proteome</keyword>
<dbReference type="PANTHER" id="PTHR48050:SF13">
    <property type="entry name" value="STEROL 3-BETA-GLUCOSYLTRANSFERASE UGT80A2"/>
    <property type="match status" value="1"/>
</dbReference>
<gene>
    <name evidence="2" type="ORF">QQS21_005398</name>
</gene>
<organism evidence="2 3">
    <name type="scientific">Conoideocrella luteorostrata</name>
    <dbReference type="NCBI Taxonomy" id="1105319"/>
    <lineage>
        <taxon>Eukaryota</taxon>
        <taxon>Fungi</taxon>
        <taxon>Dikarya</taxon>
        <taxon>Ascomycota</taxon>
        <taxon>Pezizomycotina</taxon>
        <taxon>Sordariomycetes</taxon>
        <taxon>Hypocreomycetidae</taxon>
        <taxon>Hypocreales</taxon>
        <taxon>Clavicipitaceae</taxon>
        <taxon>Conoideocrella</taxon>
    </lineage>
</organism>
<accession>A0AAJ0G0Y7</accession>
<evidence type="ECO:0000313" key="3">
    <source>
        <dbReference type="Proteomes" id="UP001251528"/>
    </source>
</evidence>
<dbReference type="GO" id="GO:0016757">
    <property type="term" value="F:glycosyltransferase activity"/>
    <property type="evidence" value="ECO:0007669"/>
    <property type="project" value="UniProtKB-ARBA"/>
</dbReference>
<dbReference type="AlphaFoldDB" id="A0AAJ0G0Y7"/>
<feature type="domain" description="Erythromycin biosynthesis protein CIII-like C-terminal" evidence="1">
    <location>
        <begin position="369"/>
        <end position="440"/>
    </location>
</feature>
<dbReference type="InterPro" id="IPR010610">
    <property type="entry name" value="EryCIII-like_C"/>
</dbReference>
<dbReference type="InterPro" id="IPR050426">
    <property type="entry name" value="Glycosyltransferase_28"/>
</dbReference>
<dbReference type="Pfam" id="PF06722">
    <property type="entry name" value="EryCIII-like_C"/>
    <property type="match status" value="1"/>
</dbReference>
<dbReference type="EMBL" id="JASWJB010000089">
    <property type="protein sequence ID" value="KAK2599137.1"/>
    <property type="molecule type" value="Genomic_DNA"/>
</dbReference>
<sequence>MSFKHGKRNVVLFITDSANGLSNAHVATCSSLLENHPEVEVHYSSFPKLIAATSRITAYARAKNPECQMIHFHEITGDDYKTSVSQVLTNATSSKAVSDGPPDVSLAWGPPGHSAIRSLVQDLGLLLVPWDAASHWNMFSQLCTIIEEVDPAVVILDPLFHPALDAARNMNRRRIVLNPNALHGVLSDVQPRGAALWKYPAFASGSPFPLPWKLIPSNVYSQLRLLFDLVTSPSLRAKRAYLSTKGIKSPLHPLRSGDTSIPILSMAIPESGFPLDVIPPHVVCCGPMVIDVAPASSQDAELATWVSKGRTMLINLGSVTKYNRQRAHIMLQAIVTVLQKTDIQVLWKLVKLDEFSIISKVATQYIEQDRLRIVDWLKTDPASLLLTGDICVSVHHGGANSYLEAILAGLPQVILPLWADTYDCAQMAEHLGIGIWPGQNIAPLWDAETLSQGFMEILTGTKSLLIQKKAAALGEVARRYGGSKTAATMIAKVASEDRDASNKFK</sequence>
<protein>
    <recommendedName>
        <fullName evidence="1">Erythromycin biosynthesis protein CIII-like C-terminal domain-containing protein</fullName>
    </recommendedName>
</protein>
<proteinExistence type="predicted"/>
<comment type="caution">
    <text evidence="2">The sequence shown here is derived from an EMBL/GenBank/DDBJ whole genome shotgun (WGS) entry which is preliminary data.</text>
</comment>
<evidence type="ECO:0000313" key="2">
    <source>
        <dbReference type="EMBL" id="KAK2599137.1"/>
    </source>
</evidence>
<reference evidence="2" key="1">
    <citation type="submission" date="2023-06" db="EMBL/GenBank/DDBJ databases">
        <title>Conoideocrella luteorostrata (Hypocreales: Clavicipitaceae), a potential biocontrol fungus for elongate hemlock scale in United States Christmas tree production areas.</title>
        <authorList>
            <person name="Barrett H."/>
            <person name="Lovett B."/>
            <person name="Macias A.M."/>
            <person name="Stajich J.E."/>
            <person name="Kasson M.T."/>
        </authorList>
    </citation>
    <scope>NUCLEOTIDE SEQUENCE</scope>
    <source>
        <strain evidence="2">ARSEF 14590</strain>
    </source>
</reference>
<dbReference type="Gene3D" id="3.40.50.2000">
    <property type="entry name" value="Glycogen Phosphorylase B"/>
    <property type="match status" value="2"/>
</dbReference>
<dbReference type="Proteomes" id="UP001251528">
    <property type="component" value="Unassembled WGS sequence"/>
</dbReference>
<dbReference type="PANTHER" id="PTHR48050">
    <property type="entry name" value="STEROL 3-BETA-GLUCOSYLTRANSFERASE"/>
    <property type="match status" value="1"/>
</dbReference>
<name>A0AAJ0G0Y7_9HYPO</name>
<dbReference type="SUPFAM" id="SSF53756">
    <property type="entry name" value="UDP-Glycosyltransferase/glycogen phosphorylase"/>
    <property type="match status" value="1"/>
</dbReference>
<evidence type="ECO:0000259" key="1">
    <source>
        <dbReference type="Pfam" id="PF06722"/>
    </source>
</evidence>